<gene>
    <name evidence="2" type="ORF">CLV27_1052</name>
</gene>
<dbReference type="InterPro" id="IPR035931">
    <property type="entry name" value="YlxR-like_sf"/>
</dbReference>
<dbReference type="OrthoDB" id="9813251at2"/>
<feature type="domain" description="YlxR" evidence="1">
    <location>
        <begin position="2"/>
        <end position="68"/>
    </location>
</feature>
<organism evidence="2 3">
    <name type="scientific">Phorcysia thermohydrogeniphila</name>
    <dbReference type="NCBI Taxonomy" id="936138"/>
    <lineage>
        <taxon>Bacteria</taxon>
        <taxon>Pseudomonadati</taxon>
        <taxon>Aquificota</taxon>
        <taxon>Aquificia</taxon>
        <taxon>Desulfurobacteriales</taxon>
        <taxon>Desulfurobacteriaceae</taxon>
        <taxon>Phorcysia</taxon>
    </lineage>
</organism>
<dbReference type="Proteomes" id="UP000295777">
    <property type="component" value="Unassembled WGS sequence"/>
</dbReference>
<evidence type="ECO:0000259" key="1">
    <source>
        <dbReference type="Pfam" id="PF04296"/>
    </source>
</evidence>
<proteinExistence type="predicted"/>
<protein>
    <recommendedName>
        <fullName evidence="1">YlxR domain-containing protein</fullName>
    </recommendedName>
</protein>
<dbReference type="Gene3D" id="3.30.1230.10">
    <property type="entry name" value="YlxR-like"/>
    <property type="match status" value="1"/>
</dbReference>
<dbReference type="RefSeq" id="WP_132526502.1">
    <property type="nucleotide sequence ID" value="NZ_SMFV01000003.1"/>
</dbReference>
<reference evidence="2 3" key="1">
    <citation type="submission" date="2019-03" db="EMBL/GenBank/DDBJ databases">
        <title>Genomic Encyclopedia of Archaeal and Bacterial Type Strains, Phase II (KMG-II): from individual species to whole genera.</title>
        <authorList>
            <person name="Goeker M."/>
        </authorList>
    </citation>
    <scope>NUCLEOTIDE SEQUENCE [LARGE SCALE GENOMIC DNA]</scope>
    <source>
        <strain evidence="2 3">DSM 24425</strain>
    </source>
</reference>
<accession>A0A4R1GFK9</accession>
<dbReference type="SUPFAM" id="SSF55315">
    <property type="entry name" value="L30e-like"/>
    <property type="match status" value="1"/>
</dbReference>
<dbReference type="PANTHER" id="PTHR34215:SF1">
    <property type="entry name" value="YLXR DOMAIN-CONTAINING PROTEIN"/>
    <property type="match status" value="1"/>
</dbReference>
<name>A0A4R1GFK9_9BACT</name>
<comment type="caution">
    <text evidence="2">The sequence shown here is derived from an EMBL/GenBank/DDBJ whole genome shotgun (WGS) entry which is preliminary data.</text>
</comment>
<dbReference type="InterPro" id="IPR037465">
    <property type="entry name" value="YlxR"/>
</dbReference>
<dbReference type="EMBL" id="SMFV01000003">
    <property type="protein sequence ID" value="TCK04619.1"/>
    <property type="molecule type" value="Genomic_DNA"/>
</dbReference>
<keyword evidence="3" id="KW-1185">Reference proteome</keyword>
<dbReference type="SUPFAM" id="SSF64376">
    <property type="entry name" value="YlxR-like"/>
    <property type="match status" value="1"/>
</dbReference>
<dbReference type="PANTHER" id="PTHR34215">
    <property type="entry name" value="BLL0784 PROTEIN"/>
    <property type="match status" value="1"/>
</dbReference>
<evidence type="ECO:0000313" key="3">
    <source>
        <dbReference type="Proteomes" id="UP000295777"/>
    </source>
</evidence>
<dbReference type="InterPro" id="IPR029064">
    <property type="entry name" value="Ribosomal_eL30-like_sf"/>
</dbReference>
<dbReference type="InterPro" id="IPR007393">
    <property type="entry name" value="YlxR_dom"/>
</dbReference>
<dbReference type="AlphaFoldDB" id="A0A4R1GFK9"/>
<dbReference type="Pfam" id="PF04296">
    <property type="entry name" value="YlxR"/>
    <property type="match status" value="1"/>
</dbReference>
<evidence type="ECO:0000313" key="2">
    <source>
        <dbReference type="EMBL" id="TCK04619.1"/>
    </source>
</evidence>
<sequence>MRACAGCKVKDETDKFIRFVVFEGKPLPDLARKLPGRGFNVCPTYSCIKSFVKKRFKNKVTPEEVYETTLKALKEYFLHLLSLSHRTGVTVIGQDNIKGVRSREGTLILASDLSEKTKKRLIKDSYLVVDNLFSSEEIGNALRKERRAGAVFVEKVGIGRKLYSVGEKLKKLLETGEF</sequence>